<dbReference type="AlphaFoldDB" id="A0A261SHZ2"/>
<reference evidence="1 4" key="1">
    <citation type="submission" date="2017-05" db="EMBL/GenBank/DDBJ databases">
        <title>Complete and WGS of Bordetella genogroups.</title>
        <authorList>
            <person name="Spilker T."/>
            <person name="LiPuma J."/>
        </authorList>
    </citation>
    <scope>NUCLEOTIDE SEQUENCE [LARGE SCALE GENOMIC DNA]</scope>
    <source>
        <strain evidence="1 4">AU17610</strain>
    </source>
</reference>
<keyword evidence="3" id="KW-1185">Reference proteome</keyword>
<dbReference type="Pfam" id="PF10934">
    <property type="entry name" value="Sheath_initiator"/>
    <property type="match status" value="1"/>
</dbReference>
<dbReference type="RefSeq" id="WP_094827216.1">
    <property type="nucleotide sequence ID" value="NZ_NEVL01000003.1"/>
</dbReference>
<comment type="caution">
    <text evidence="1">The sequence shown here is derived from an EMBL/GenBank/DDBJ whole genome shotgun (WGS) entry which is preliminary data.</text>
</comment>
<evidence type="ECO:0000313" key="4">
    <source>
        <dbReference type="Proteomes" id="UP000217005"/>
    </source>
</evidence>
<evidence type="ECO:0000313" key="3">
    <source>
        <dbReference type="Proteomes" id="UP000216354"/>
    </source>
</evidence>
<organism evidence="1 4">
    <name type="scientific">Bordetella genomosp. 1</name>
    <dbReference type="NCBI Taxonomy" id="1395607"/>
    <lineage>
        <taxon>Bacteria</taxon>
        <taxon>Pseudomonadati</taxon>
        <taxon>Pseudomonadota</taxon>
        <taxon>Betaproteobacteria</taxon>
        <taxon>Burkholderiales</taxon>
        <taxon>Alcaligenaceae</taxon>
        <taxon>Bordetella</taxon>
    </lineage>
</organism>
<evidence type="ECO:0000313" key="2">
    <source>
        <dbReference type="EMBL" id="OZI57867.1"/>
    </source>
</evidence>
<dbReference type="EMBL" id="NEVL01000003">
    <property type="protein sequence ID" value="OZI36410.1"/>
    <property type="molecule type" value="Genomic_DNA"/>
</dbReference>
<accession>A0A261SHZ2</accession>
<evidence type="ECO:0008006" key="5">
    <source>
        <dbReference type="Google" id="ProtNLM"/>
    </source>
</evidence>
<dbReference type="InterPro" id="IPR020288">
    <property type="entry name" value="Sheath_initiator"/>
</dbReference>
<dbReference type="Proteomes" id="UP000216354">
    <property type="component" value="Unassembled WGS sequence"/>
</dbReference>
<dbReference type="EMBL" id="NEVR01000005">
    <property type="protein sequence ID" value="OZI57867.1"/>
    <property type="molecule type" value="Genomic_DNA"/>
</dbReference>
<dbReference type="OrthoDB" id="9812969at2"/>
<protein>
    <recommendedName>
        <fullName evidence="5">Bacteriophage protein</fullName>
    </recommendedName>
</protein>
<reference evidence="2 3" key="2">
    <citation type="submission" date="2017-05" db="EMBL/GenBank/DDBJ databases">
        <title>Complete and WGS of Bordetella genogroups.</title>
        <authorList>
            <person name="Spilker T."/>
            <person name="Lipuma J."/>
        </authorList>
    </citation>
    <scope>NUCLEOTIDE SEQUENCE [LARGE SCALE GENOMIC DNA]</scope>
    <source>
        <strain evidence="2 3">AU9795</strain>
    </source>
</reference>
<sequence length="117" mass="13360">MRYRKLDAQGDYVFGGQQNDFLRDTPLAVGQAVKTRLALWRGEWFLDVREGMPWREEVLGERRTPTHDAAIRQRILATPGVTEIAGYESRLDPESRRLSVRATLNTLYGSAQLEAIL</sequence>
<proteinExistence type="predicted"/>
<dbReference type="Proteomes" id="UP000217005">
    <property type="component" value="Unassembled WGS sequence"/>
</dbReference>
<evidence type="ECO:0000313" key="1">
    <source>
        <dbReference type="EMBL" id="OZI36410.1"/>
    </source>
</evidence>
<gene>
    <name evidence="2" type="ORF">CAL27_20930</name>
    <name evidence="1" type="ORF">CEG14_15540</name>
</gene>
<name>A0A261SHZ2_9BORD</name>